<keyword evidence="3" id="KW-1185">Reference proteome</keyword>
<feature type="domain" description="PRC-barrel" evidence="1">
    <location>
        <begin position="19"/>
        <end position="96"/>
    </location>
</feature>
<dbReference type="AlphaFoldDB" id="A0A1M6JU60"/>
<dbReference type="NCBIfam" id="TIGR02888">
    <property type="entry name" value="spore_YlmC_YmxH"/>
    <property type="match status" value="1"/>
</dbReference>
<evidence type="ECO:0000313" key="2">
    <source>
        <dbReference type="EMBL" id="SHJ50199.1"/>
    </source>
</evidence>
<organism evidence="2 3">
    <name type="scientific">Hespellia stercorisuis DSM 15480</name>
    <dbReference type="NCBI Taxonomy" id="1121950"/>
    <lineage>
        <taxon>Bacteria</taxon>
        <taxon>Bacillati</taxon>
        <taxon>Bacillota</taxon>
        <taxon>Clostridia</taxon>
        <taxon>Lachnospirales</taxon>
        <taxon>Lachnospiraceae</taxon>
        <taxon>Hespellia</taxon>
    </lineage>
</organism>
<sequence length="103" mass="11574">MITVRKYPFRHGELAVNDMRMCELREKEVINTCDCKRLGCVVDIEFDSCSGQIEAIIVPGPGKICGFLAADSEYVIPFACICKIGPDIILVEIREEKFLKKCS</sequence>
<dbReference type="STRING" id="1121950.SAMN02745243_00726"/>
<dbReference type="PANTHER" id="PTHR40061:SF1">
    <property type="entry name" value="SPORULATION PROTEIN YLMC-RELATED"/>
    <property type="match status" value="1"/>
</dbReference>
<gene>
    <name evidence="2" type="ORF">SAMN02745243_00726</name>
</gene>
<dbReference type="Pfam" id="PF05239">
    <property type="entry name" value="PRC"/>
    <property type="match status" value="1"/>
</dbReference>
<accession>A0A1M6JU60</accession>
<dbReference type="Gene3D" id="2.30.30.240">
    <property type="entry name" value="PRC-barrel domain"/>
    <property type="match status" value="1"/>
</dbReference>
<proteinExistence type="predicted"/>
<dbReference type="Proteomes" id="UP000184301">
    <property type="component" value="Unassembled WGS sequence"/>
</dbReference>
<dbReference type="InterPro" id="IPR011033">
    <property type="entry name" value="PRC_barrel-like_sf"/>
</dbReference>
<dbReference type="PANTHER" id="PTHR40061">
    <property type="entry name" value="SPORULATION PROTEIN YLMC-RELATED"/>
    <property type="match status" value="1"/>
</dbReference>
<protein>
    <submittedName>
        <fullName evidence="2">Sporulation protein, YlmC/YmxH family</fullName>
    </submittedName>
</protein>
<dbReference type="InterPro" id="IPR027275">
    <property type="entry name" value="PRC-brl_dom"/>
</dbReference>
<name>A0A1M6JU60_9FIRM</name>
<evidence type="ECO:0000313" key="3">
    <source>
        <dbReference type="Proteomes" id="UP000184301"/>
    </source>
</evidence>
<dbReference type="InterPro" id="IPR014238">
    <property type="entry name" value="Spore_YlmC/YmxH"/>
</dbReference>
<dbReference type="SUPFAM" id="SSF50346">
    <property type="entry name" value="PRC-barrel domain"/>
    <property type="match status" value="1"/>
</dbReference>
<reference evidence="2 3" key="1">
    <citation type="submission" date="2016-11" db="EMBL/GenBank/DDBJ databases">
        <authorList>
            <person name="Jaros S."/>
            <person name="Januszkiewicz K."/>
            <person name="Wedrychowicz H."/>
        </authorList>
    </citation>
    <scope>NUCLEOTIDE SEQUENCE [LARGE SCALE GENOMIC DNA]</scope>
    <source>
        <strain evidence="2 3">DSM 15480</strain>
    </source>
</reference>
<evidence type="ECO:0000259" key="1">
    <source>
        <dbReference type="Pfam" id="PF05239"/>
    </source>
</evidence>
<dbReference type="EMBL" id="FQZY01000010">
    <property type="protein sequence ID" value="SHJ50199.1"/>
    <property type="molecule type" value="Genomic_DNA"/>
</dbReference>